<gene>
    <name evidence="1" type="ORF">BYL167_LOCUS79393</name>
</gene>
<dbReference type="Proteomes" id="UP000681967">
    <property type="component" value="Unassembled WGS sequence"/>
</dbReference>
<dbReference type="AlphaFoldDB" id="A0A8S3HP15"/>
<dbReference type="EMBL" id="CAJOBH010293469">
    <property type="protein sequence ID" value="CAF5183906.1"/>
    <property type="molecule type" value="Genomic_DNA"/>
</dbReference>
<evidence type="ECO:0000313" key="1">
    <source>
        <dbReference type="EMBL" id="CAF5183906.1"/>
    </source>
</evidence>
<reference evidence="1" key="1">
    <citation type="submission" date="2021-02" db="EMBL/GenBank/DDBJ databases">
        <authorList>
            <person name="Nowell W R."/>
        </authorList>
    </citation>
    <scope>NUCLEOTIDE SEQUENCE</scope>
</reference>
<feature type="non-terminal residue" evidence="1">
    <location>
        <position position="89"/>
    </location>
</feature>
<protein>
    <submittedName>
        <fullName evidence="1">Uncharacterized protein</fullName>
    </submittedName>
</protein>
<evidence type="ECO:0000313" key="2">
    <source>
        <dbReference type="Proteomes" id="UP000681967"/>
    </source>
</evidence>
<proteinExistence type="predicted"/>
<sequence>MIQQRAEDHNSDLIAMAISTDQTNLKSPYKRYLQCAATYGLLKALRFLVFGEMIQDLAGEREKILINSGHPLSDVTVDICFCLDCTGSM</sequence>
<name>A0A8S3HP15_9BILA</name>
<comment type="caution">
    <text evidence="1">The sequence shown here is derived from an EMBL/GenBank/DDBJ whole genome shotgun (WGS) entry which is preliminary data.</text>
</comment>
<organism evidence="1 2">
    <name type="scientific">Rotaria magnacalcarata</name>
    <dbReference type="NCBI Taxonomy" id="392030"/>
    <lineage>
        <taxon>Eukaryota</taxon>
        <taxon>Metazoa</taxon>
        <taxon>Spiralia</taxon>
        <taxon>Gnathifera</taxon>
        <taxon>Rotifera</taxon>
        <taxon>Eurotatoria</taxon>
        <taxon>Bdelloidea</taxon>
        <taxon>Philodinida</taxon>
        <taxon>Philodinidae</taxon>
        <taxon>Rotaria</taxon>
    </lineage>
</organism>
<accession>A0A8S3HP15</accession>